<dbReference type="AlphaFoldDB" id="G6AED7"/>
<accession>G6AED7</accession>
<proteinExistence type="predicted"/>
<dbReference type="HOGENOM" id="CLU_3409910_0_0_10"/>
<sequence length="29" mass="3392">MFRLIKSKDNYLDLANEILMLAKSNDYAT</sequence>
<gene>
    <name evidence="1" type="ORF">HMPREF9138_00464</name>
</gene>
<name>G6AED7_9BACT</name>
<protein>
    <submittedName>
        <fullName evidence="1">Uncharacterized protein</fullName>
    </submittedName>
</protein>
<organism evidence="1 2">
    <name type="scientific">Prevotella histicola F0411</name>
    <dbReference type="NCBI Taxonomy" id="857291"/>
    <lineage>
        <taxon>Bacteria</taxon>
        <taxon>Pseudomonadati</taxon>
        <taxon>Bacteroidota</taxon>
        <taxon>Bacteroidia</taxon>
        <taxon>Bacteroidales</taxon>
        <taxon>Prevotellaceae</taxon>
        <taxon>Prevotella</taxon>
    </lineage>
</organism>
<dbReference type="Proteomes" id="UP000004597">
    <property type="component" value="Unassembled WGS sequence"/>
</dbReference>
<evidence type="ECO:0000313" key="2">
    <source>
        <dbReference type="Proteomes" id="UP000004597"/>
    </source>
</evidence>
<reference evidence="1 2" key="1">
    <citation type="submission" date="2011-10" db="EMBL/GenBank/DDBJ databases">
        <title>The Genome Sequence of Prevotella histicola F0411.</title>
        <authorList>
            <consortium name="The Broad Institute Genome Sequencing Platform"/>
            <person name="Earl A."/>
            <person name="Ward D."/>
            <person name="Feldgarden M."/>
            <person name="Gevers D."/>
            <person name="Izard J."/>
            <person name="Ganesan A."/>
            <person name="Blanton J.M."/>
            <person name="Baranova O.V."/>
            <person name="Tanner A.C."/>
            <person name="Mathney J.M.J."/>
            <person name="Dewhirst F.E."/>
            <person name="Young S.K."/>
            <person name="Zeng Q."/>
            <person name="Gargeya S."/>
            <person name="Fitzgerald M."/>
            <person name="Haas B."/>
            <person name="Abouelleil A."/>
            <person name="Alvarado L."/>
            <person name="Arachchi H.M."/>
            <person name="Berlin A."/>
            <person name="Brown A."/>
            <person name="Chapman S.B."/>
            <person name="Chen Z."/>
            <person name="Dunbar C."/>
            <person name="Freedman E."/>
            <person name="Gearin G."/>
            <person name="Gellesch M."/>
            <person name="Goldberg J."/>
            <person name="Griggs A."/>
            <person name="Gujja S."/>
            <person name="Heiman D."/>
            <person name="Howarth C."/>
            <person name="Larson L."/>
            <person name="Lui A."/>
            <person name="MacDonald P.J.P."/>
            <person name="Montmayeur A."/>
            <person name="Murphy C."/>
            <person name="Neiman D."/>
            <person name="Pearson M."/>
            <person name="Priest M."/>
            <person name="Roberts A."/>
            <person name="Saif S."/>
            <person name="Shea T."/>
            <person name="Shenoy N."/>
            <person name="Sisk P."/>
            <person name="Stolte C."/>
            <person name="Sykes S."/>
            <person name="Wortman J."/>
            <person name="Nusbaum C."/>
            <person name="Birren B."/>
        </authorList>
    </citation>
    <scope>NUCLEOTIDE SEQUENCE [LARGE SCALE GENOMIC DNA]</scope>
    <source>
        <strain evidence="1 2">F0411</strain>
    </source>
</reference>
<dbReference type="EMBL" id="AFXP01000003">
    <property type="protein sequence ID" value="EHG17136.1"/>
    <property type="molecule type" value="Genomic_DNA"/>
</dbReference>
<keyword evidence="2" id="KW-1185">Reference proteome</keyword>
<comment type="caution">
    <text evidence="1">The sequence shown here is derived from an EMBL/GenBank/DDBJ whole genome shotgun (WGS) entry which is preliminary data.</text>
</comment>
<evidence type="ECO:0000313" key="1">
    <source>
        <dbReference type="EMBL" id="EHG17136.1"/>
    </source>
</evidence>